<evidence type="ECO:0000313" key="2">
    <source>
        <dbReference type="EMBL" id="MBL0423084.1"/>
    </source>
</evidence>
<organism evidence="2 3">
    <name type="scientific">Ramlibacter aurantiacus</name>
    <dbReference type="NCBI Taxonomy" id="2801330"/>
    <lineage>
        <taxon>Bacteria</taxon>
        <taxon>Pseudomonadati</taxon>
        <taxon>Pseudomonadota</taxon>
        <taxon>Betaproteobacteria</taxon>
        <taxon>Burkholderiales</taxon>
        <taxon>Comamonadaceae</taxon>
        <taxon>Ramlibacter</taxon>
    </lineage>
</organism>
<dbReference type="SUPFAM" id="SSF47413">
    <property type="entry name" value="lambda repressor-like DNA-binding domains"/>
    <property type="match status" value="1"/>
</dbReference>
<evidence type="ECO:0000259" key="1">
    <source>
        <dbReference type="PROSITE" id="PS50943"/>
    </source>
</evidence>
<reference evidence="2" key="1">
    <citation type="submission" date="2021-01" db="EMBL/GenBank/DDBJ databases">
        <title>Ramlibacter sp. strain AW1 16S ribosomal RNA gene Genome sequencing and assembly.</title>
        <authorList>
            <person name="Kang M."/>
        </authorList>
    </citation>
    <scope>NUCLEOTIDE SEQUENCE</scope>
    <source>
        <strain evidence="2">AW1</strain>
    </source>
</reference>
<dbReference type="AlphaFoldDB" id="A0A936ZKN0"/>
<sequence>MAQGKRISVDISPAALAAIEALAAAAREARLAAGEGQAAAAARLGVHVQTIGRIERGEPGVAIGHVVGMLALYGISVAPVDASPRGSPRA</sequence>
<dbReference type="Gene3D" id="1.10.260.40">
    <property type="entry name" value="lambda repressor-like DNA-binding domains"/>
    <property type="match status" value="1"/>
</dbReference>
<dbReference type="InterPro" id="IPR001387">
    <property type="entry name" value="Cro/C1-type_HTH"/>
</dbReference>
<dbReference type="GO" id="GO:0003677">
    <property type="term" value="F:DNA binding"/>
    <property type="evidence" value="ECO:0007669"/>
    <property type="project" value="InterPro"/>
</dbReference>
<gene>
    <name evidence="2" type="ORF">JI739_22305</name>
</gene>
<evidence type="ECO:0000313" key="3">
    <source>
        <dbReference type="Proteomes" id="UP000613011"/>
    </source>
</evidence>
<dbReference type="RefSeq" id="WP_201686222.1">
    <property type="nucleotide sequence ID" value="NZ_JAEQNA010000011.1"/>
</dbReference>
<comment type="caution">
    <text evidence="2">The sequence shown here is derived from an EMBL/GenBank/DDBJ whole genome shotgun (WGS) entry which is preliminary data.</text>
</comment>
<protein>
    <submittedName>
        <fullName evidence="2">Helix-turn-helix transcriptional regulator</fullName>
    </submittedName>
</protein>
<dbReference type="Pfam" id="PF13560">
    <property type="entry name" value="HTH_31"/>
    <property type="match status" value="1"/>
</dbReference>
<feature type="domain" description="HTH cro/C1-type" evidence="1">
    <location>
        <begin position="27"/>
        <end position="80"/>
    </location>
</feature>
<proteinExistence type="predicted"/>
<dbReference type="SMART" id="SM00530">
    <property type="entry name" value="HTH_XRE"/>
    <property type="match status" value="1"/>
</dbReference>
<dbReference type="EMBL" id="JAEQNA010000011">
    <property type="protein sequence ID" value="MBL0423084.1"/>
    <property type="molecule type" value="Genomic_DNA"/>
</dbReference>
<dbReference type="Proteomes" id="UP000613011">
    <property type="component" value="Unassembled WGS sequence"/>
</dbReference>
<name>A0A936ZKN0_9BURK</name>
<dbReference type="PROSITE" id="PS50943">
    <property type="entry name" value="HTH_CROC1"/>
    <property type="match status" value="1"/>
</dbReference>
<accession>A0A936ZKN0</accession>
<keyword evidence="3" id="KW-1185">Reference proteome</keyword>
<dbReference type="InterPro" id="IPR010982">
    <property type="entry name" value="Lambda_DNA-bd_dom_sf"/>
</dbReference>